<evidence type="ECO:0000313" key="1">
    <source>
        <dbReference type="EMBL" id="KAJ7224173.1"/>
    </source>
</evidence>
<protein>
    <submittedName>
        <fullName evidence="1">Uncharacterized protein</fullName>
    </submittedName>
</protein>
<accession>A0AAD6YMS5</accession>
<comment type="caution">
    <text evidence="1">The sequence shown here is derived from an EMBL/GenBank/DDBJ whole genome shotgun (WGS) entry which is preliminary data.</text>
</comment>
<dbReference type="EMBL" id="JARJCW010000005">
    <property type="protein sequence ID" value="KAJ7224173.1"/>
    <property type="molecule type" value="Genomic_DNA"/>
</dbReference>
<proteinExistence type="predicted"/>
<sequence length="398" mass="42754">MILDKSIPNADINGDAPPTYEATVSRLGVASSAPNTKGGAPLPCVASPPIIIAAKPSPPSTSWFALNFPSPTARHVRATILGLIRDLVKLPPADHSLVVPRIFKSCADACAANGLSISTILQERSVEGHTPLYWAIIKRPPDSDDGHSLDLLTALLGLSTPLTPATISDVRLACLLTSDQTLFQRLRNSPEFAPLSATDEMLLDATIPPDEIVVENIASDTGAGAFAVDFAVMCFQKRMNVSNLVVLEFIARGRMWRLSFNVAMQDRMYRPCVRRGTWYVALALLEQSPPTWVDSRLLVPAPPQQEAKVLSEAGGSGLFGGKVRPRPTLSVRIQAKEQLHARRGGHGNEIIVPLDGTEADGGMGGLQYAGCPYIATDETLRGRLEARLVKPEAECVIC</sequence>
<keyword evidence="2" id="KW-1185">Reference proteome</keyword>
<dbReference type="Proteomes" id="UP001219525">
    <property type="component" value="Unassembled WGS sequence"/>
</dbReference>
<gene>
    <name evidence="1" type="ORF">GGX14DRAFT_648823</name>
</gene>
<reference evidence="1" key="1">
    <citation type="submission" date="2023-03" db="EMBL/GenBank/DDBJ databases">
        <title>Massive genome expansion in bonnet fungi (Mycena s.s.) driven by repeated elements and novel gene families across ecological guilds.</title>
        <authorList>
            <consortium name="Lawrence Berkeley National Laboratory"/>
            <person name="Harder C.B."/>
            <person name="Miyauchi S."/>
            <person name="Viragh M."/>
            <person name="Kuo A."/>
            <person name="Thoen E."/>
            <person name="Andreopoulos B."/>
            <person name="Lu D."/>
            <person name="Skrede I."/>
            <person name="Drula E."/>
            <person name="Henrissat B."/>
            <person name="Morin E."/>
            <person name="Kohler A."/>
            <person name="Barry K."/>
            <person name="LaButti K."/>
            <person name="Morin E."/>
            <person name="Salamov A."/>
            <person name="Lipzen A."/>
            <person name="Mereny Z."/>
            <person name="Hegedus B."/>
            <person name="Baldrian P."/>
            <person name="Stursova M."/>
            <person name="Weitz H."/>
            <person name="Taylor A."/>
            <person name="Grigoriev I.V."/>
            <person name="Nagy L.G."/>
            <person name="Martin F."/>
            <person name="Kauserud H."/>
        </authorList>
    </citation>
    <scope>NUCLEOTIDE SEQUENCE</scope>
    <source>
        <strain evidence="1">9144</strain>
    </source>
</reference>
<evidence type="ECO:0000313" key="2">
    <source>
        <dbReference type="Proteomes" id="UP001219525"/>
    </source>
</evidence>
<name>A0AAD6YMS5_9AGAR</name>
<dbReference type="AlphaFoldDB" id="A0AAD6YMS5"/>
<organism evidence="1 2">
    <name type="scientific">Mycena pura</name>
    <dbReference type="NCBI Taxonomy" id="153505"/>
    <lineage>
        <taxon>Eukaryota</taxon>
        <taxon>Fungi</taxon>
        <taxon>Dikarya</taxon>
        <taxon>Basidiomycota</taxon>
        <taxon>Agaricomycotina</taxon>
        <taxon>Agaricomycetes</taxon>
        <taxon>Agaricomycetidae</taxon>
        <taxon>Agaricales</taxon>
        <taxon>Marasmiineae</taxon>
        <taxon>Mycenaceae</taxon>
        <taxon>Mycena</taxon>
    </lineage>
</organism>